<dbReference type="CDD" id="cd23659">
    <property type="entry name" value="USP_At3g01520-like"/>
    <property type="match status" value="1"/>
</dbReference>
<protein>
    <recommendedName>
        <fullName evidence="1">UspA domain-containing protein</fullName>
    </recommendedName>
</protein>
<accession>A0AAD8VFW6</accession>
<dbReference type="InterPro" id="IPR006016">
    <property type="entry name" value="UspA"/>
</dbReference>
<keyword evidence="3" id="KW-1185">Reference proteome</keyword>
<proteinExistence type="predicted"/>
<dbReference type="InterPro" id="IPR006015">
    <property type="entry name" value="Universal_stress_UspA"/>
</dbReference>
<dbReference type="PANTHER" id="PTHR46553">
    <property type="entry name" value="ADENINE NUCLEOTIDE ALPHA HYDROLASES-LIKE SUPERFAMILY PROTEIN"/>
    <property type="match status" value="1"/>
</dbReference>
<dbReference type="AlphaFoldDB" id="A0AAD8VFW6"/>
<feature type="domain" description="UspA" evidence="1">
    <location>
        <begin position="23"/>
        <end position="166"/>
    </location>
</feature>
<reference evidence="2" key="1">
    <citation type="submission" date="2023-07" db="EMBL/GenBank/DDBJ databases">
        <title>A chromosome-level genome assembly of Lolium multiflorum.</title>
        <authorList>
            <person name="Chen Y."/>
            <person name="Copetti D."/>
            <person name="Kolliker R."/>
            <person name="Studer B."/>
        </authorList>
    </citation>
    <scope>NUCLEOTIDE SEQUENCE</scope>
    <source>
        <strain evidence="2">02402/16</strain>
        <tissue evidence="2">Leaf</tissue>
    </source>
</reference>
<comment type="caution">
    <text evidence="2">The sequence shown here is derived from an EMBL/GenBank/DDBJ whole genome shotgun (WGS) entry which is preliminary data.</text>
</comment>
<sequence length="172" mass="17999">MAETKVAAAAAGPVEEERSKTVVVVGVDDSEHSYSALEWAVRYVATASEATELVVVHAKQGSSSVFTMGGAAVAADVSGYVEEDLRKKADEVIEKARSLCVANSVEGVVEVMDGQPGNVICNAVEKHGADILVVGSQGYGAIRRAFLGSVSDYCAHNANCSVMIVKQPKIKK</sequence>
<dbReference type="Proteomes" id="UP001231189">
    <property type="component" value="Unassembled WGS sequence"/>
</dbReference>
<gene>
    <name evidence="2" type="ORF">QYE76_059228</name>
</gene>
<dbReference type="Pfam" id="PF00582">
    <property type="entry name" value="Usp"/>
    <property type="match status" value="1"/>
</dbReference>
<evidence type="ECO:0000313" key="2">
    <source>
        <dbReference type="EMBL" id="KAK1603260.1"/>
    </source>
</evidence>
<name>A0AAD8VFW6_LOLMU</name>
<dbReference type="Gene3D" id="3.40.50.620">
    <property type="entry name" value="HUPs"/>
    <property type="match status" value="1"/>
</dbReference>
<dbReference type="SUPFAM" id="SSF52402">
    <property type="entry name" value="Adenine nucleotide alpha hydrolases-like"/>
    <property type="match status" value="1"/>
</dbReference>
<evidence type="ECO:0000313" key="3">
    <source>
        <dbReference type="Proteomes" id="UP001231189"/>
    </source>
</evidence>
<dbReference type="PANTHER" id="PTHR46553:SF11">
    <property type="entry name" value="OS07G0673400 PROTEIN"/>
    <property type="match status" value="1"/>
</dbReference>
<dbReference type="PRINTS" id="PR01438">
    <property type="entry name" value="UNVRSLSTRESS"/>
</dbReference>
<dbReference type="EMBL" id="JAUUTY010000087">
    <property type="protein sequence ID" value="KAK1603260.1"/>
    <property type="molecule type" value="Genomic_DNA"/>
</dbReference>
<dbReference type="InterPro" id="IPR014729">
    <property type="entry name" value="Rossmann-like_a/b/a_fold"/>
</dbReference>
<organism evidence="2 3">
    <name type="scientific">Lolium multiflorum</name>
    <name type="common">Italian ryegrass</name>
    <name type="synonym">Lolium perenne subsp. multiflorum</name>
    <dbReference type="NCBI Taxonomy" id="4521"/>
    <lineage>
        <taxon>Eukaryota</taxon>
        <taxon>Viridiplantae</taxon>
        <taxon>Streptophyta</taxon>
        <taxon>Embryophyta</taxon>
        <taxon>Tracheophyta</taxon>
        <taxon>Spermatophyta</taxon>
        <taxon>Magnoliopsida</taxon>
        <taxon>Liliopsida</taxon>
        <taxon>Poales</taxon>
        <taxon>Poaceae</taxon>
        <taxon>BOP clade</taxon>
        <taxon>Pooideae</taxon>
        <taxon>Poodae</taxon>
        <taxon>Poeae</taxon>
        <taxon>Poeae Chloroplast Group 2 (Poeae type)</taxon>
        <taxon>Loliodinae</taxon>
        <taxon>Loliinae</taxon>
        <taxon>Lolium</taxon>
    </lineage>
</organism>
<evidence type="ECO:0000259" key="1">
    <source>
        <dbReference type="Pfam" id="PF00582"/>
    </source>
</evidence>